<sequence>MADLSSLADPSLDQKTRIDRYKQALSQLLGSPDVSGLKAFVEHVASESVALVVSRQVLSDFAAALAPDKFSADQLKELGLFVLERIGARLSSFEEQASTIRERLAAVYEQEEEWTLAAKMLAAIPLDSGIRVLEDDYKIDKYIHIAMLFLQDEESVSAETYINRASLLISDATDGTLRLKHKVCYARILDSKRKFLEAATRYYQLSQLAQRTFGTMQVSDEEVVTALRMATTCAILAPAGPQRSRMLGTLYKDERTQSLSHYSVLEKMYMERLLRPAEVTAFASSLATHQKATLEDGSTVLDRAVIEHNMLAASRLYANITFEQLGALLGIDAAKAERVAASMLMEKRLQGSIDQPELRLHFEHLPASADADSESADALHAFDAQIENICRSVEAVANSIAAKHPELVVVAATGA</sequence>
<dbReference type="PANTHER" id="PTHR10855">
    <property type="entry name" value="26S PROTEASOME NON-ATPASE REGULATORY SUBUNIT 12/COP9 SIGNALOSOME COMPLEX SUBUNIT 4"/>
    <property type="match status" value="1"/>
</dbReference>
<comment type="subcellular location">
    <subcellularLocation>
        <location evidence="2">Cytoplasm</location>
    </subcellularLocation>
    <subcellularLocation>
        <location evidence="1">Nucleus</location>
    </subcellularLocation>
</comment>
<comment type="similarity">
    <text evidence="3">Belongs to the CSN4 family.</text>
</comment>
<name>A0A0M0KA40_9EUKA</name>
<proteinExistence type="inferred from homology"/>
<protein>
    <recommendedName>
        <fullName evidence="4">COP9 signalosome complex subunit 4</fullName>
    </recommendedName>
</protein>
<evidence type="ECO:0000256" key="5">
    <source>
        <dbReference type="ARBA" id="ARBA00022490"/>
    </source>
</evidence>
<dbReference type="OrthoDB" id="295656at2759"/>
<evidence type="ECO:0000313" key="10">
    <source>
        <dbReference type="Proteomes" id="UP000037460"/>
    </source>
</evidence>
<dbReference type="AlphaFoldDB" id="A0A0M0KA40"/>
<dbReference type="Pfam" id="PF01399">
    <property type="entry name" value="PCI"/>
    <property type="match status" value="1"/>
</dbReference>
<dbReference type="InterPro" id="IPR040134">
    <property type="entry name" value="PSMD12/CSN4"/>
</dbReference>
<evidence type="ECO:0000256" key="7">
    <source>
        <dbReference type="ARBA" id="ARBA00023242"/>
    </source>
</evidence>
<evidence type="ECO:0000256" key="6">
    <source>
        <dbReference type="ARBA" id="ARBA00022790"/>
    </source>
</evidence>
<dbReference type="InterPro" id="IPR000717">
    <property type="entry name" value="PCI_dom"/>
</dbReference>
<keyword evidence="5" id="KW-0963">Cytoplasm</keyword>
<feature type="domain" description="PCI" evidence="8">
    <location>
        <begin position="199"/>
        <end position="367"/>
    </location>
</feature>
<dbReference type="PANTHER" id="PTHR10855:SF2">
    <property type="entry name" value="COP9 SIGNALOSOME COMPLEX SUBUNIT 4"/>
    <property type="match status" value="1"/>
</dbReference>
<evidence type="ECO:0000256" key="4">
    <source>
        <dbReference type="ARBA" id="ARBA00014881"/>
    </source>
</evidence>
<dbReference type="GO" id="GO:0008180">
    <property type="term" value="C:COP9 signalosome"/>
    <property type="evidence" value="ECO:0007669"/>
    <property type="project" value="UniProtKB-KW"/>
</dbReference>
<keyword evidence="7" id="KW-0539">Nucleus</keyword>
<keyword evidence="10" id="KW-1185">Reference proteome</keyword>
<accession>A0A0M0KA40</accession>
<dbReference type="EMBL" id="JWZX01000794">
    <property type="protein sequence ID" value="KOO35664.1"/>
    <property type="molecule type" value="Genomic_DNA"/>
</dbReference>
<evidence type="ECO:0000259" key="8">
    <source>
        <dbReference type="PROSITE" id="PS50250"/>
    </source>
</evidence>
<dbReference type="Pfam" id="PF22241">
    <property type="entry name" value="PSMD12-CSN4_N"/>
    <property type="match status" value="1"/>
</dbReference>
<dbReference type="PROSITE" id="PS50250">
    <property type="entry name" value="PCI"/>
    <property type="match status" value="1"/>
</dbReference>
<dbReference type="InterPro" id="IPR054559">
    <property type="entry name" value="PSMD12-CSN4-like_N"/>
</dbReference>
<dbReference type="Gene3D" id="1.10.10.10">
    <property type="entry name" value="Winged helix-like DNA-binding domain superfamily/Winged helix DNA-binding domain"/>
    <property type="match status" value="1"/>
</dbReference>
<evidence type="ECO:0000313" key="9">
    <source>
        <dbReference type="EMBL" id="KOO35664.1"/>
    </source>
</evidence>
<dbReference type="Proteomes" id="UP000037460">
    <property type="component" value="Unassembled WGS sequence"/>
</dbReference>
<dbReference type="InterPro" id="IPR036390">
    <property type="entry name" value="WH_DNA-bd_sf"/>
</dbReference>
<reference evidence="10" key="1">
    <citation type="journal article" date="2015" name="PLoS Genet.">
        <title>Genome Sequence and Transcriptome Analyses of Chrysochromulina tobin: Metabolic Tools for Enhanced Algal Fitness in the Prominent Order Prymnesiales (Haptophyceae).</title>
        <authorList>
            <person name="Hovde B.T."/>
            <person name="Deodato C.R."/>
            <person name="Hunsperger H.M."/>
            <person name="Ryken S.A."/>
            <person name="Yost W."/>
            <person name="Jha R.K."/>
            <person name="Patterson J."/>
            <person name="Monnat R.J. Jr."/>
            <person name="Barlow S.B."/>
            <person name="Starkenburg S.R."/>
            <person name="Cattolico R.A."/>
        </authorList>
    </citation>
    <scope>NUCLEOTIDE SEQUENCE</scope>
    <source>
        <strain evidence="10">CCMP291</strain>
    </source>
</reference>
<dbReference type="SMART" id="SM00088">
    <property type="entry name" value="PINT"/>
    <property type="match status" value="1"/>
</dbReference>
<comment type="caution">
    <text evidence="9">The sequence shown here is derived from an EMBL/GenBank/DDBJ whole genome shotgun (WGS) entry which is preliminary data.</text>
</comment>
<evidence type="ECO:0000256" key="3">
    <source>
        <dbReference type="ARBA" id="ARBA00010417"/>
    </source>
</evidence>
<organism evidence="9 10">
    <name type="scientific">Chrysochromulina tobinii</name>
    <dbReference type="NCBI Taxonomy" id="1460289"/>
    <lineage>
        <taxon>Eukaryota</taxon>
        <taxon>Haptista</taxon>
        <taxon>Haptophyta</taxon>
        <taxon>Prymnesiophyceae</taxon>
        <taxon>Prymnesiales</taxon>
        <taxon>Chrysochromulinaceae</taxon>
        <taxon>Chrysochromulina</taxon>
    </lineage>
</organism>
<dbReference type="InterPro" id="IPR036388">
    <property type="entry name" value="WH-like_DNA-bd_sf"/>
</dbReference>
<keyword evidence="6" id="KW-0736">Signalosome</keyword>
<dbReference type="GO" id="GO:0005829">
    <property type="term" value="C:cytosol"/>
    <property type="evidence" value="ECO:0007669"/>
    <property type="project" value="TreeGrafter"/>
</dbReference>
<evidence type="ECO:0000256" key="2">
    <source>
        <dbReference type="ARBA" id="ARBA00004496"/>
    </source>
</evidence>
<gene>
    <name evidence="9" type="ORF">Ctob_010190</name>
</gene>
<evidence type="ECO:0000256" key="1">
    <source>
        <dbReference type="ARBA" id="ARBA00004123"/>
    </source>
</evidence>
<dbReference type="SUPFAM" id="SSF46785">
    <property type="entry name" value="Winged helix' DNA-binding domain"/>
    <property type="match status" value="1"/>
</dbReference>